<evidence type="ECO:0000313" key="1">
    <source>
        <dbReference type="EMBL" id="RBL89096.1"/>
    </source>
</evidence>
<evidence type="ECO:0008006" key="3">
    <source>
        <dbReference type="Google" id="ProtNLM"/>
    </source>
</evidence>
<keyword evidence="2" id="KW-1185">Reference proteome</keyword>
<accession>A0A365XRW4</accession>
<sequence length="219" mass="23656">MGCVKKNPCNQQANPKITFNQGLKAGEELQLSVSGVDDISACYWYGPNKFAANGQQVSIPNVTGDAAGVYTVDVATTEGCIYTVSSDSIVINNIEAPCSTQPNTITLDGLGKFSFYFVSYDKQYSFTGNASGADLTLTFRRVPVSGIYTVKYSPEFINDVGIRLVARNLLWGVRDYTKLIVNVVDGKLIATLCNVNVTASDGSYSFKSVLSFNMTADLK</sequence>
<dbReference type="Gene3D" id="2.60.40.10">
    <property type="entry name" value="Immunoglobulins"/>
    <property type="match status" value="1"/>
</dbReference>
<evidence type="ECO:0000313" key="2">
    <source>
        <dbReference type="Proteomes" id="UP000253410"/>
    </source>
</evidence>
<dbReference type="EMBL" id="QFFJ01000002">
    <property type="protein sequence ID" value="RBL89096.1"/>
    <property type="molecule type" value="Genomic_DNA"/>
</dbReference>
<dbReference type="InterPro" id="IPR013783">
    <property type="entry name" value="Ig-like_fold"/>
</dbReference>
<name>A0A365XRW4_9BACT</name>
<protein>
    <recommendedName>
        <fullName evidence="3">Ig-like domain-containing protein</fullName>
    </recommendedName>
</protein>
<dbReference type="AlphaFoldDB" id="A0A365XRW4"/>
<proteinExistence type="predicted"/>
<comment type="caution">
    <text evidence="1">The sequence shown here is derived from an EMBL/GenBank/DDBJ whole genome shotgun (WGS) entry which is preliminary data.</text>
</comment>
<gene>
    <name evidence="1" type="ORF">DF182_21405</name>
</gene>
<reference evidence="1 2" key="1">
    <citation type="submission" date="2018-05" db="EMBL/GenBank/DDBJ databases">
        <title>Chitinophaga sp. K3CV102501T nov., isolated from isolated from a monsoon evergreen broad-leaved forest soil.</title>
        <authorList>
            <person name="Lv Y."/>
        </authorList>
    </citation>
    <scope>NUCLEOTIDE SEQUENCE [LARGE SCALE GENOMIC DNA]</scope>
    <source>
        <strain evidence="1 2">GDMCC 1.1325</strain>
    </source>
</reference>
<dbReference type="Proteomes" id="UP000253410">
    <property type="component" value="Unassembled WGS sequence"/>
</dbReference>
<organism evidence="1 2">
    <name type="scientific">Chitinophaga flava</name>
    <dbReference type="NCBI Taxonomy" id="2259036"/>
    <lineage>
        <taxon>Bacteria</taxon>
        <taxon>Pseudomonadati</taxon>
        <taxon>Bacteroidota</taxon>
        <taxon>Chitinophagia</taxon>
        <taxon>Chitinophagales</taxon>
        <taxon>Chitinophagaceae</taxon>
        <taxon>Chitinophaga</taxon>
    </lineage>
</organism>